<reference evidence="1" key="1">
    <citation type="journal article" date="2015" name="Nature">
        <title>Complex archaea that bridge the gap between prokaryotes and eukaryotes.</title>
        <authorList>
            <person name="Spang A."/>
            <person name="Saw J.H."/>
            <person name="Jorgensen S.L."/>
            <person name="Zaremba-Niedzwiedzka K."/>
            <person name="Martijn J."/>
            <person name="Lind A.E."/>
            <person name="van Eijk R."/>
            <person name="Schleper C."/>
            <person name="Guy L."/>
            <person name="Ettema T.J."/>
        </authorList>
    </citation>
    <scope>NUCLEOTIDE SEQUENCE</scope>
</reference>
<evidence type="ECO:0000313" key="1">
    <source>
        <dbReference type="EMBL" id="KKL22290.1"/>
    </source>
</evidence>
<dbReference type="InterPro" id="IPR036390">
    <property type="entry name" value="WH_DNA-bd_sf"/>
</dbReference>
<protein>
    <recommendedName>
        <fullName evidence="2">HTH marR-type domain-containing protein</fullName>
    </recommendedName>
</protein>
<gene>
    <name evidence="1" type="ORF">LCGC14_2436940</name>
</gene>
<dbReference type="AlphaFoldDB" id="A0A0F9BKC5"/>
<dbReference type="SUPFAM" id="SSF46785">
    <property type="entry name" value="Winged helix' DNA-binding domain"/>
    <property type="match status" value="1"/>
</dbReference>
<sequence length="79" mass="8897">MMLRITTHDTTPDDKEWDETWAPFLSARETRVYQALRVADNVVNSSTLAKGVGLSANAFERAIERLEQVGLLQTDDDES</sequence>
<comment type="caution">
    <text evidence="1">The sequence shown here is derived from an EMBL/GenBank/DDBJ whole genome shotgun (WGS) entry which is preliminary data.</text>
</comment>
<proteinExistence type="predicted"/>
<organism evidence="1">
    <name type="scientific">marine sediment metagenome</name>
    <dbReference type="NCBI Taxonomy" id="412755"/>
    <lineage>
        <taxon>unclassified sequences</taxon>
        <taxon>metagenomes</taxon>
        <taxon>ecological metagenomes</taxon>
    </lineage>
</organism>
<name>A0A0F9BKC5_9ZZZZ</name>
<dbReference type="EMBL" id="LAZR01037409">
    <property type="protein sequence ID" value="KKL22290.1"/>
    <property type="molecule type" value="Genomic_DNA"/>
</dbReference>
<accession>A0A0F9BKC5</accession>
<evidence type="ECO:0008006" key="2">
    <source>
        <dbReference type="Google" id="ProtNLM"/>
    </source>
</evidence>